<dbReference type="SUPFAM" id="SSF55826">
    <property type="entry name" value="YbaK/ProRS associated domain"/>
    <property type="match status" value="1"/>
</dbReference>
<gene>
    <name evidence="2" type="ORF">BFR47_14730</name>
</gene>
<sequence>MAMSIRLKQYLDQHHIPYDMVHHSYAEGAAQSAIASHVPLAQMAKAVILERDDGKSIMAVLPAADKVDLQRLNYLIHREVQLTPEHTLGKWFDDCDPGAIPALGEAYSLDTLVDDEVLGMADIYMESGDHRDLIHMKGDDFRRLASRWQHGHFSIKPDPWSRVERM</sequence>
<dbReference type="GO" id="GO:0002161">
    <property type="term" value="F:aminoacyl-tRNA deacylase activity"/>
    <property type="evidence" value="ECO:0007669"/>
    <property type="project" value="InterPro"/>
</dbReference>
<organism evidence="2 3">
    <name type="scientific">Oceanisphaera psychrotolerans</name>
    <dbReference type="NCBI Taxonomy" id="1414654"/>
    <lineage>
        <taxon>Bacteria</taxon>
        <taxon>Pseudomonadati</taxon>
        <taxon>Pseudomonadota</taxon>
        <taxon>Gammaproteobacteria</taxon>
        <taxon>Aeromonadales</taxon>
        <taxon>Aeromonadaceae</taxon>
        <taxon>Oceanisphaera</taxon>
    </lineage>
</organism>
<evidence type="ECO:0000313" key="2">
    <source>
        <dbReference type="EMBL" id="OIN08994.1"/>
    </source>
</evidence>
<dbReference type="Proteomes" id="UP000243073">
    <property type="component" value="Unassembled WGS sequence"/>
</dbReference>
<accession>A0A1J4QG25</accession>
<dbReference type="OrthoDB" id="9786549at2"/>
<comment type="caution">
    <text evidence="2">The sequence shown here is derived from an EMBL/GenBank/DDBJ whole genome shotgun (WGS) entry which is preliminary data.</text>
</comment>
<evidence type="ECO:0000313" key="3">
    <source>
        <dbReference type="Proteomes" id="UP000243073"/>
    </source>
</evidence>
<dbReference type="RefSeq" id="WP_071472928.1">
    <property type="nucleotide sequence ID" value="NZ_MDKE01000023.1"/>
</dbReference>
<protein>
    <recommendedName>
        <fullName evidence="1">YbaK/aminoacyl-tRNA synthetase-associated domain-containing protein</fullName>
    </recommendedName>
</protein>
<dbReference type="CDD" id="cd04332">
    <property type="entry name" value="YbaK_like"/>
    <property type="match status" value="1"/>
</dbReference>
<evidence type="ECO:0000259" key="1">
    <source>
        <dbReference type="Pfam" id="PF04073"/>
    </source>
</evidence>
<feature type="domain" description="YbaK/aminoacyl-tRNA synthetase-associated" evidence="1">
    <location>
        <begin position="28"/>
        <end position="144"/>
    </location>
</feature>
<dbReference type="InterPro" id="IPR007214">
    <property type="entry name" value="YbaK/aa-tRNA-synth-assoc-dom"/>
</dbReference>
<dbReference type="Gene3D" id="3.90.960.10">
    <property type="entry name" value="YbaK/aminoacyl-tRNA synthetase-associated domain"/>
    <property type="match status" value="1"/>
</dbReference>
<dbReference type="AlphaFoldDB" id="A0A1J4QG25"/>
<dbReference type="InterPro" id="IPR036754">
    <property type="entry name" value="YbaK/aa-tRNA-synt-asso_dom_sf"/>
</dbReference>
<keyword evidence="3" id="KW-1185">Reference proteome</keyword>
<dbReference type="STRING" id="1414654.BFR47_14730"/>
<dbReference type="Pfam" id="PF04073">
    <property type="entry name" value="tRNA_edit"/>
    <property type="match status" value="1"/>
</dbReference>
<proteinExistence type="predicted"/>
<name>A0A1J4QG25_9GAMM</name>
<dbReference type="EMBL" id="MDKE01000023">
    <property type="protein sequence ID" value="OIN08994.1"/>
    <property type="molecule type" value="Genomic_DNA"/>
</dbReference>
<reference evidence="2 3" key="1">
    <citation type="submission" date="2016-07" db="EMBL/GenBank/DDBJ databases">
        <title>Draft Genome Sequence of Oceanisphaera psychrotolerans, isolated from coastal sediment samples.</title>
        <authorList>
            <person name="Zhuo S."/>
            <person name="Ruan Z."/>
        </authorList>
    </citation>
    <scope>NUCLEOTIDE SEQUENCE [LARGE SCALE GENOMIC DNA]</scope>
    <source>
        <strain evidence="2 3">LAM-WHM-ZC</strain>
    </source>
</reference>